<accession>A0A2W5C2R7</accession>
<dbReference type="EMBL" id="QFNK01000020">
    <property type="protein sequence ID" value="PZO88348.1"/>
    <property type="molecule type" value="Genomic_DNA"/>
</dbReference>
<protein>
    <submittedName>
        <fullName evidence="1">Uncharacterized protein</fullName>
    </submittedName>
</protein>
<proteinExistence type="predicted"/>
<reference evidence="1 2" key="1">
    <citation type="submission" date="2017-08" db="EMBL/GenBank/DDBJ databases">
        <title>Infants hospitalized years apart are colonized by the same room-sourced microbial strains.</title>
        <authorList>
            <person name="Brooks B."/>
            <person name="Olm M.R."/>
            <person name="Firek B.A."/>
            <person name="Baker R."/>
            <person name="Thomas B.C."/>
            <person name="Morowitz M.J."/>
            <person name="Banfield J.F."/>
        </authorList>
    </citation>
    <scope>NUCLEOTIDE SEQUENCE [LARGE SCALE GENOMIC DNA]</scope>
    <source>
        <strain evidence="1">S2_018_000_R2_104</strain>
    </source>
</reference>
<organism evidence="1 2">
    <name type="scientific">Micavibrio aeruginosavorus</name>
    <dbReference type="NCBI Taxonomy" id="349221"/>
    <lineage>
        <taxon>Bacteria</taxon>
        <taxon>Pseudomonadati</taxon>
        <taxon>Bdellovibrionota</taxon>
        <taxon>Bdellovibrionia</taxon>
        <taxon>Bdellovibrionales</taxon>
        <taxon>Pseudobdellovibrionaceae</taxon>
        <taxon>Micavibrio</taxon>
    </lineage>
</organism>
<sequence>MLAQKCKDIATAYLSSGRFYQGFDPDNSPDFTDYALQEAYRPYRTYLDYCIAVGEKYGSSQEDVLSNVSKEYETSLKIWNRLVSEHDWQPQDFQLFDDIYLDHCKGGTYLSYCVSNDWDEYQLIAYANQCWNTDNKDKPQKATEFPEEKAAAKLARFDVATEEYNRKMLDDLHHYTKGADISGFNKEELHEHFGSAAVSIIYIQDRMLKNEETNQILRSDLQKQYAPKAQL</sequence>
<evidence type="ECO:0000313" key="2">
    <source>
        <dbReference type="Proteomes" id="UP000249557"/>
    </source>
</evidence>
<dbReference type="Proteomes" id="UP000249557">
    <property type="component" value="Unassembled WGS sequence"/>
</dbReference>
<gene>
    <name evidence="1" type="ORF">DI626_01920</name>
</gene>
<comment type="caution">
    <text evidence="1">The sequence shown here is derived from an EMBL/GenBank/DDBJ whole genome shotgun (WGS) entry which is preliminary data.</text>
</comment>
<dbReference type="AlphaFoldDB" id="A0A2W5C2R7"/>
<name>A0A2W5C2R7_9BACT</name>
<evidence type="ECO:0000313" key="1">
    <source>
        <dbReference type="EMBL" id="PZO88348.1"/>
    </source>
</evidence>